<evidence type="ECO:0000313" key="5">
    <source>
        <dbReference type="EMBL" id="GAA4243076.1"/>
    </source>
</evidence>
<dbReference type="Proteomes" id="UP001500620">
    <property type="component" value="Unassembled WGS sequence"/>
</dbReference>
<dbReference type="SUPFAM" id="SSF47090">
    <property type="entry name" value="PGBD-like"/>
    <property type="match status" value="1"/>
</dbReference>
<accession>A0ABP8CT15</accession>
<feature type="chain" id="PRO_5047398160" evidence="3">
    <location>
        <begin position="24"/>
        <end position="369"/>
    </location>
</feature>
<evidence type="ECO:0000313" key="6">
    <source>
        <dbReference type="Proteomes" id="UP001500620"/>
    </source>
</evidence>
<feature type="domain" description="Peptidoglycan binding-like" evidence="4">
    <location>
        <begin position="125"/>
        <end position="172"/>
    </location>
</feature>
<gene>
    <name evidence="5" type="ORF">GCM10022255_000610</name>
</gene>
<name>A0ABP8CT15_9ACTN</name>
<keyword evidence="3" id="KW-0732">Signal</keyword>
<keyword evidence="6" id="KW-1185">Reference proteome</keyword>
<evidence type="ECO:0000259" key="4">
    <source>
        <dbReference type="Pfam" id="PF01471"/>
    </source>
</evidence>
<evidence type="ECO:0000256" key="2">
    <source>
        <dbReference type="ARBA" id="ARBA00023054"/>
    </source>
</evidence>
<evidence type="ECO:0000256" key="1">
    <source>
        <dbReference type="ARBA" id="ARBA00004196"/>
    </source>
</evidence>
<dbReference type="PANTHER" id="PTHR32347">
    <property type="entry name" value="EFFLUX SYSTEM COMPONENT YKNX-RELATED"/>
    <property type="match status" value="1"/>
</dbReference>
<dbReference type="InterPro" id="IPR050465">
    <property type="entry name" value="UPF0194_transport"/>
</dbReference>
<comment type="caution">
    <text evidence="5">The sequence shown here is derived from an EMBL/GenBank/DDBJ whole genome shotgun (WGS) entry which is preliminary data.</text>
</comment>
<dbReference type="Gene3D" id="1.10.101.10">
    <property type="entry name" value="PGBD-like superfamily/PGBD"/>
    <property type="match status" value="1"/>
</dbReference>
<dbReference type="InterPro" id="IPR036366">
    <property type="entry name" value="PGBDSf"/>
</dbReference>
<feature type="signal peptide" evidence="3">
    <location>
        <begin position="1"/>
        <end position="23"/>
    </location>
</feature>
<dbReference type="InterPro" id="IPR036365">
    <property type="entry name" value="PGBD-like_sf"/>
</dbReference>
<dbReference type="PANTHER" id="PTHR32347:SF23">
    <property type="entry name" value="BLL5650 PROTEIN"/>
    <property type="match status" value="1"/>
</dbReference>
<evidence type="ECO:0000256" key="3">
    <source>
        <dbReference type="SAM" id="SignalP"/>
    </source>
</evidence>
<dbReference type="EMBL" id="BAABAT010000001">
    <property type="protein sequence ID" value="GAA4243076.1"/>
    <property type="molecule type" value="Genomic_DNA"/>
</dbReference>
<comment type="subcellular location">
    <subcellularLocation>
        <location evidence="1">Cell envelope</location>
    </subcellularLocation>
</comment>
<protein>
    <submittedName>
        <fullName evidence="5">Peptidoglycan-binding protein</fullName>
    </submittedName>
</protein>
<dbReference type="Pfam" id="PF01471">
    <property type="entry name" value="PG_binding_1"/>
    <property type="match status" value="1"/>
</dbReference>
<reference evidence="6" key="1">
    <citation type="journal article" date="2019" name="Int. J. Syst. Evol. Microbiol.">
        <title>The Global Catalogue of Microorganisms (GCM) 10K type strain sequencing project: providing services to taxonomists for standard genome sequencing and annotation.</title>
        <authorList>
            <consortium name="The Broad Institute Genomics Platform"/>
            <consortium name="The Broad Institute Genome Sequencing Center for Infectious Disease"/>
            <person name="Wu L."/>
            <person name="Ma J."/>
        </authorList>
    </citation>
    <scope>NUCLEOTIDE SEQUENCE [LARGE SCALE GENOMIC DNA]</scope>
    <source>
        <strain evidence="6">JCM 17441</strain>
    </source>
</reference>
<dbReference type="InterPro" id="IPR002477">
    <property type="entry name" value="Peptidoglycan-bd-like"/>
</dbReference>
<keyword evidence="2" id="KW-0175">Coiled coil</keyword>
<sequence>MSGRRRVRRVGMAVAVTAFGVAAAGAGTAVLGRPHPAAPVAQVSTNTEAVTRGPVAERTRFSGMLGFDGTYQVAHQGEPGIVTAMTEAGTTVARGGVVYAVANHPVRLLYGVVPAYRDLAAGVTNGPDVKQLEENLVALGMDPGKQIVVDEKFTAATAAAIRRWQASWGLPAAQRTGRLPQGSVVFASGLLRIAQVQAPVGAAAAPGQPVLSATSTNRVVTSEIPIVRQSQVHVGDQVQVTVTGLTGPTTGTVVRIGRTATDQQPNQQQQQGGQNGPPTVTITIQVSLPATTADLDQAPVAVLITAASKPNVLQVPVVALLPRTGGGYQVRLPDGTFVEVKPGLFDEVTGKIEVTGNLTVGQLVQVPVS</sequence>
<proteinExistence type="predicted"/>
<organism evidence="5 6">
    <name type="scientific">Dactylosporangium darangshiense</name>
    <dbReference type="NCBI Taxonomy" id="579108"/>
    <lineage>
        <taxon>Bacteria</taxon>
        <taxon>Bacillati</taxon>
        <taxon>Actinomycetota</taxon>
        <taxon>Actinomycetes</taxon>
        <taxon>Micromonosporales</taxon>
        <taxon>Micromonosporaceae</taxon>
        <taxon>Dactylosporangium</taxon>
    </lineage>
</organism>